<feature type="transmembrane region" description="Helical" evidence="9">
    <location>
        <begin position="161"/>
        <end position="182"/>
    </location>
</feature>
<accession>A0A9Q0G3V1</accession>
<name>A0A9Q0G3V1_9ROSI</name>
<evidence type="ECO:0000256" key="2">
    <source>
        <dbReference type="ARBA" id="ARBA00007079"/>
    </source>
</evidence>
<protein>
    <submittedName>
        <fullName evidence="10">Uncharacterized protein</fullName>
    </submittedName>
</protein>
<dbReference type="Pfam" id="PF11744">
    <property type="entry name" value="ALMT"/>
    <property type="match status" value="1"/>
</dbReference>
<evidence type="ECO:0000256" key="1">
    <source>
        <dbReference type="ARBA" id="ARBA00004141"/>
    </source>
</evidence>
<evidence type="ECO:0000313" key="11">
    <source>
        <dbReference type="Proteomes" id="UP001141552"/>
    </source>
</evidence>
<feature type="non-terminal residue" evidence="10">
    <location>
        <position position="192"/>
    </location>
</feature>
<dbReference type="AlphaFoldDB" id="A0A9Q0G3V1"/>
<feature type="transmembrane region" description="Helical" evidence="9">
    <location>
        <begin position="78"/>
        <end position="96"/>
    </location>
</feature>
<keyword evidence="11" id="KW-1185">Reference proteome</keyword>
<evidence type="ECO:0000256" key="5">
    <source>
        <dbReference type="ARBA" id="ARBA00022989"/>
    </source>
</evidence>
<gene>
    <name evidence="10" type="ORF">Tsubulata_047919</name>
</gene>
<organism evidence="10 11">
    <name type="scientific">Turnera subulata</name>
    <dbReference type="NCBI Taxonomy" id="218843"/>
    <lineage>
        <taxon>Eukaryota</taxon>
        <taxon>Viridiplantae</taxon>
        <taxon>Streptophyta</taxon>
        <taxon>Embryophyta</taxon>
        <taxon>Tracheophyta</taxon>
        <taxon>Spermatophyta</taxon>
        <taxon>Magnoliopsida</taxon>
        <taxon>eudicotyledons</taxon>
        <taxon>Gunneridae</taxon>
        <taxon>Pentapetalae</taxon>
        <taxon>rosids</taxon>
        <taxon>fabids</taxon>
        <taxon>Malpighiales</taxon>
        <taxon>Passifloraceae</taxon>
        <taxon>Turnera</taxon>
    </lineage>
</organism>
<evidence type="ECO:0000256" key="8">
    <source>
        <dbReference type="ARBA" id="ARBA00023303"/>
    </source>
</evidence>
<evidence type="ECO:0000256" key="4">
    <source>
        <dbReference type="ARBA" id="ARBA00022692"/>
    </source>
</evidence>
<dbReference type="GO" id="GO:0016020">
    <property type="term" value="C:membrane"/>
    <property type="evidence" value="ECO:0007669"/>
    <property type="project" value="UniProtKB-SubCell"/>
</dbReference>
<keyword evidence="3" id="KW-0813">Transport</keyword>
<keyword evidence="5 9" id="KW-1133">Transmembrane helix</keyword>
<keyword evidence="7 9" id="KW-0472">Membrane</keyword>
<evidence type="ECO:0000256" key="9">
    <source>
        <dbReference type="SAM" id="Phobius"/>
    </source>
</evidence>
<sequence>MAARMGSIRYSFAEKRERLLSSKGYSVLGFANIEELQGGPRNRSKYEAFKDNVAGFWRTVKDVAFKGYEMGRKDPRKIVFSAKVGLALMLISLLIFMKEPIKELSQHYVWAILTVVVIFEFSIGATLSKGLNRGIGTLSAGGLALGIAELSRLAGEWEEEVIVFSIFSAGFYFTTTVVYYHFDPDYAYHLSP</sequence>
<keyword evidence="8" id="KW-0407">Ion channel</keyword>
<evidence type="ECO:0000313" key="10">
    <source>
        <dbReference type="EMBL" id="KAJ4841461.1"/>
    </source>
</evidence>
<dbReference type="OrthoDB" id="68611at2759"/>
<reference evidence="10" key="2">
    <citation type="journal article" date="2023" name="Plants (Basel)">
        <title>Annotation of the Turnera subulata (Passifloraceae) Draft Genome Reveals the S-Locus Evolved after the Divergence of Turneroideae from Passifloroideae in a Stepwise Manner.</title>
        <authorList>
            <person name="Henning P.M."/>
            <person name="Roalson E.H."/>
            <person name="Mir W."/>
            <person name="McCubbin A.G."/>
            <person name="Shore J.S."/>
        </authorList>
    </citation>
    <scope>NUCLEOTIDE SEQUENCE</scope>
    <source>
        <strain evidence="10">F60SS</strain>
    </source>
</reference>
<dbReference type="InterPro" id="IPR020966">
    <property type="entry name" value="ALMT"/>
</dbReference>
<comment type="caution">
    <text evidence="10">The sequence shown here is derived from an EMBL/GenBank/DDBJ whole genome shotgun (WGS) entry which is preliminary data.</text>
</comment>
<feature type="transmembrane region" description="Helical" evidence="9">
    <location>
        <begin position="108"/>
        <end position="127"/>
    </location>
</feature>
<dbReference type="Proteomes" id="UP001141552">
    <property type="component" value="Unassembled WGS sequence"/>
</dbReference>
<keyword evidence="4 9" id="KW-0812">Transmembrane</keyword>
<proteinExistence type="inferred from homology"/>
<dbReference type="EMBL" id="JAKUCV010002772">
    <property type="protein sequence ID" value="KAJ4841461.1"/>
    <property type="molecule type" value="Genomic_DNA"/>
</dbReference>
<evidence type="ECO:0000256" key="7">
    <source>
        <dbReference type="ARBA" id="ARBA00023136"/>
    </source>
</evidence>
<keyword evidence="6" id="KW-0406">Ion transport</keyword>
<evidence type="ECO:0000256" key="3">
    <source>
        <dbReference type="ARBA" id="ARBA00022448"/>
    </source>
</evidence>
<reference evidence="10" key="1">
    <citation type="submission" date="2022-02" db="EMBL/GenBank/DDBJ databases">
        <authorList>
            <person name="Henning P.M."/>
            <person name="McCubbin A.G."/>
            <person name="Shore J.S."/>
        </authorList>
    </citation>
    <scope>NUCLEOTIDE SEQUENCE</scope>
    <source>
        <strain evidence="10">F60SS</strain>
        <tissue evidence="10">Leaves</tissue>
    </source>
</reference>
<dbReference type="PANTHER" id="PTHR31086">
    <property type="entry name" value="ALUMINUM-ACTIVATED MALATE TRANSPORTER 10"/>
    <property type="match status" value="1"/>
</dbReference>
<comment type="similarity">
    <text evidence="2">Belongs to the aromatic acid exporter (TC 2.A.85) family.</text>
</comment>
<evidence type="ECO:0000256" key="6">
    <source>
        <dbReference type="ARBA" id="ARBA00023065"/>
    </source>
</evidence>
<comment type="subcellular location">
    <subcellularLocation>
        <location evidence="1">Membrane</location>
        <topology evidence="1">Multi-pass membrane protein</topology>
    </subcellularLocation>
</comment>
<dbReference type="GO" id="GO:0015743">
    <property type="term" value="P:malate transport"/>
    <property type="evidence" value="ECO:0007669"/>
    <property type="project" value="InterPro"/>
</dbReference>
<dbReference type="GO" id="GO:0034220">
    <property type="term" value="P:monoatomic ion transmembrane transport"/>
    <property type="evidence" value="ECO:0007669"/>
    <property type="project" value="UniProtKB-KW"/>
</dbReference>